<dbReference type="InterPro" id="IPR050109">
    <property type="entry name" value="HTH-type_TetR-like_transc_reg"/>
</dbReference>
<evidence type="ECO:0000259" key="5">
    <source>
        <dbReference type="PROSITE" id="PS50977"/>
    </source>
</evidence>
<dbReference type="Gene3D" id="1.10.357.10">
    <property type="entry name" value="Tetracycline Repressor, domain 2"/>
    <property type="match status" value="1"/>
</dbReference>
<dbReference type="InterPro" id="IPR036271">
    <property type="entry name" value="Tet_transcr_reg_TetR-rel_C_sf"/>
</dbReference>
<evidence type="ECO:0000256" key="3">
    <source>
        <dbReference type="ARBA" id="ARBA00023163"/>
    </source>
</evidence>
<dbReference type="SUPFAM" id="SSF48498">
    <property type="entry name" value="Tetracyclin repressor-like, C-terminal domain"/>
    <property type="match status" value="1"/>
</dbReference>
<dbReference type="PANTHER" id="PTHR30055:SF220">
    <property type="entry name" value="TETR-FAMILY REGULATORY PROTEIN"/>
    <property type="match status" value="1"/>
</dbReference>
<evidence type="ECO:0000256" key="4">
    <source>
        <dbReference type="PROSITE-ProRule" id="PRU00335"/>
    </source>
</evidence>
<accession>A0ABW4FD69</accession>
<dbReference type="SUPFAM" id="SSF46689">
    <property type="entry name" value="Homeodomain-like"/>
    <property type="match status" value="1"/>
</dbReference>
<keyword evidence="1" id="KW-0805">Transcription regulation</keyword>
<dbReference type="PANTHER" id="PTHR30055">
    <property type="entry name" value="HTH-TYPE TRANSCRIPTIONAL REGULATOR RUTR"/>
    <property type="match status" value="1"/>
</dbReference>
<keyword evidence="3" id="KW-0804">Transcription</keyword>
<sequence length="190" mass="20326">MVRPKVHDEALRRRLLERAGAMLSAGGPAALSLRTLAHDCGTSTTAVYSLFGGKPALLNAVLEEALLRFTAHLAVVPGDDPVADLVRLGAAYRLGALADPHLFDAMFTGELQPVGAQAALGRLRELVERAVEDKALRPDLDPATAAVTLWATVHGWVSLQRRGLLPDDPAPRLEEALHTVLDGWRAPVTI</sequence>
<organism evidence="6 7">
    <name type="scientific">Pseudonocardia aurantiaca</name>
    <dbReference type="NCBI Taxonomy" id="75290"/>
    <lineage>
        <taxon>Bacteria</taxon>
        <taxon>Bacillati</taxon>
        <taxon>Actinomycetota</taxon>
        <taxon>Actinomycetes</taxon>
        <taxon>Pseudonocardiales</taxon>
        <taxon>Pseudonocardiaceae</taxon>
        <taxon>Pseudonocardia</taxon>
    </lineage>
</organism>
<evidence type="ECO:0000256" key="1">
    <source>
        <dbReference type="ARBA" id="ARBA00023015"/>
    </source>
</evidence>
<feature type="DNA-binding region" description="H-T-H motif" evidence="4">
    <location>
        <begin position="32"/>
        <end position="51"/>
    </location>
</feature>
<proteinExistence type="predicted"/>
<evidence type="ECO:0000256" key="2">
    <source>
        <dbReference type="ARBA" id="ARBA00023125"/>
    </source>
</evidence>
<dbReference type="PROSITE" id="PS50977">
    <property type="entry name" value="HTH_TETR_2"/>
    <property type="match status" value="1"/>
</dbReference>
<evidence type="ECO:0000313" key="6">
    <source>
        <dbReference type="EMBL" id="MFD1528660.1"/>
    </source>
</evidence>
<dbReference type="Pfam" id="PF00440">
    <property type="entry name" value="TetR_N"/>
    <property type="match status" value="1"/>
</dbReference>
<dbReference type="RefSeq" id="WP_343969888.1">
    <property type="nucleotide sequence ID" value="NZ_BAAAJG010000001.1"/>
</dbReference>
<feature type="domain" description="HTH tetR-type" evidence="5">
    <location>
        <begin position="9"/>
        <end position="69"/>
    </location>
</feature>
<dbReference type="Pfam" id="PF13305">
    <property type="entry name" value="TetR_C_33"/>
    <property type="match status" value="1"/>
</dbReference>
<evidence type="ECO:0000313" key="7">
    <source>
        <dbReference type="Proteomes" id="UP001597145"/>
    </source>
</evidence>
<keyword evidence="7" id="KW-1185">Reference proteome</keyword>
<gene>
    <name evidence="6" type="ORF">ACFSCY_04325</name>
</gene>
<comment type="caution">
    <text evidence="6">The sequence shown here is derived from an EMBL/GenBank/DDBJ whole genome shotgun (WGS) entry which is preliminary data.</text>
</comment>
<dbReference type="Proteomes" id="UP001597145">
    <property type="component" value="Unassembled WGS sequence"/>
</dbReference>
<dbReference type="EMBL" id="JBHUCP010000003">
    <property type="protein sequence ID" value="MFD1528660.1"/>
    <property type="molecule type" value="Genomic_DNA"/>
</dbReference>
<dbReference type="InterPro" id="IPR025996">
    <property type="entry name" value="MT1864/Rv1816-like_C"/>
</dbReference>
<dbReference type="InterPro" id="IPR001647">
    <property type="entry name" value="HTH_TetR"/>
</dbReference>
<name>A0ABW4FD69_9PSEU</name>
<keyword evidence="2 4" id="KW-0238">DNA-binding</keyword>
<reference evidence="7" key="1">
    <citation type="journal article" date="2019" name="Int. J. Syst. Evol. Microbiol.">
        <title>The Global Catalogue of Microorganisms (GCM) 10K type strain sequencing project: providing services to taxonomists for standard genome sequencing and annotation.</title>
        <authorList>
            <consortium name="The Broad Institute Genomics Platform"/>
            <consortium name="The Broad Institute Genome Sequencing Center for Infectious Disease"/>
            <person name="Wu L."/>
            <person name="Ma J."/>
        </authorList>
    </citation>
    <scope>NUCLEOTIDE SEQUENCE [LARGE SCALE GENOMIC DNA]</scope>
    <source>
        <strain evidence="7">JCM 12165</strain>
    </source>
</reference>
<protein>
    <submittedName>
        <fullName evidence="6">TetR/AcrR family transcriptional regulator</fullName>
    </submittedName>
</protein>
<dbReference type="InterPro" id="IPR009057">
    <property type="entry name" value="Homeodomain-like_sf"/>
</dbReference>